<feature type="active site" evidence="23 24">
    <location>
        <position position="293"/>
    </location>
</feature>
<evidence type="ECO:0000256" key="8">
    <source>
        <dbReference type="ARBA" id="ARBA00022475"/>
    </source>
</evidence>
<dbReference type="CDD" id="cd00214">
    <property type="entry name" value="Calpain_III"/>
    <property type="match status" value="1"/>
</dbReference>
<dbReference type="SUPFAM" id="SSF49758">
    <property type="entry name" value="Calpain large subunit, middle domain (domain III)"/>
    <property type="match status" value="1"/>
</dbReference>
<dbReference type="InterPro" id="IPR038765">
    <property type="entry name" value="Papain-like_cys_pep_sf"/>
</dbReference>
<dbReference type="InterPro" id="IPR036213">
    <property type="entry name" value="Calpain_III_sf"/>
</dbReference>
<dbReference type="GeneTree" id="ENSGT00940000159147"/>
<evidence type="ECO:0000256" key="3">
    <source>
        <dbReference type="ARBA" id="ARBA00004236"/>
    </source>
</evidence>
<keyword evidence="16" id="KW-0068">Autocatalytic cleavage</keyword>
<evidence type="ECO:0000256" key="11">
    <source>
        <dbReference type="ARBA" id="ARBA00022670"/>
    </source>
</evidence>
<dbReference type="OrthoDB" id="424753at2759"/>
<keyword evidence="13" id="KW-0677">Repeat</keyword>
<name>A0A3P8PYB8_ASTCA</name>
<keyword evidence="15 24" id="KW-0788">Thiol protease</keyword>
<dbReference type="InterPro" id="IPR022682">
    <property type="entry name" value="Calpain_domain_III"/>
</dbReference>
<dbReference type="InterPro" id="IPR001300">
    <property type="entry name" value="Peptidase_C2_calpain_cat"/>
</dbReference>
<dbReference type="FunFam" id="1.10.238.10:FF:000124">
    <property type="entry name" value="Calpain-1 catalytic subunit"/>
    <property type="match status" value="1"/>
</dbReference>
<dbReference type="InterPro" id="IPR000169">
    <property type="entry name" value="Pept_cys_AS"/>
</dbReference>
<reference evidence="27" key="1">
    <citation type="submission" date="2018-05" db="EMBL/GenBank/DDBJ databases">
        <authorList>
            <person name="Datahose"/>
        </authorList>
    </citation>
    <scope>NUCLEOTIDE SEQUENCE</scope>
</reference>
<feature type="active site" evidence="23 24">
    <location>
        <position position="269"/>
    </location>
</feature>
<proteinExistence type="inferred from homology"/>
<comment type="catalytic activity">
    <reaction evidence="1">
        <text>Broad endopeptidase specificity.</text>
        <dbReference type="EC" id="3.4.22.52"/>
    </reaction>
</comment>
<dbReference type="PRINTS" id="PR00704">
    <property type="entry name" value="CALPAIN"/>
</dbReference>
<evidence type="ECO:0000256" key="10">
    <source>
        <dbReference type="ARBA" id="ARBA00022553"/>
    </source>
</evidence>
<dbReference type="PROSITE" id="PS00139">
    <property type="entry name" value="THIOL_PROTEASE_CYS"/>
    <property type="match status" value="1"/>
</dbReference>
<evidence type="ECO:0000256" key="15">
    <source>
        <dbReference type="ARBA" id="ARBA00022807"/>
    </source>
</evidence>
<dbReference type="InterPro" id="IPR011992">
    <property type="entry name" value="EF-hand-dom_pair"/>
</dbReference>
<evidence type="ECO:0000256" key="19">
    <source>
        <dbReference type="ARBA" id="ARBA00031279"/>
    </source>
</evidence>
<keyword evidence="14 24" id="KW-0378">Hydrolase</keyword>
<keyword evidence="12" id="KW-0479">Metal-binding</keyword>
<evidence type="ECO:0000259" key="26">
    <source>
        <dbReference type="PROSITE" id="PS50222"/>
    </source>
</evidence>
<dbReference type="InterPro" id="IPR018247">
    <property type="entry name" value="EF_Hand_1_Ca_BS"/>
</dbReference>
<dbReference type="InterPro" id="IPR022684">
    <property type="entry name" value="Calpain_cysteine_protease"/>
</dbReference>
<dbReference type="InterPro" id="IPR022683">
    <property type="entry name" value="Calpain_III"/>
</dbReference>
<dbReference type="SUPFAM" id="SSF47473">
    <property type="entry name" value="EF-hand"/>
    <property type="match status" value="1"/>
</dbReference>
<feature type="domain" description="EF-hand" evidence="26">
    <location>
        <begin position="668"/>
        <end position="695"/>
    </location>
</feature>
<evidence type="ECO:0000256" key="18">
    <source>
        <dbReference type="ARBA" id="ARBA00023136"/>
    </source>
</evidence>
<keyword evidence="11 24" id="KW-0645">Protease</keyword>
<dbReference type="GO" id="GO:0004198">
    <property type="term" value="F:calcium-dependent cysteine-type endopeptidase activity"/>
    <property type="evidence" value="ECO:0007669"/>
    <property type="project" value="UniProtKB-EC"/>
</dbReference>
<evidence type="ECO:0000256" key="2">
    <source>
        <dbReference type="ARBA" id="ARBA00001913"/>
    </source>
</evidence>
<dbReference type="FunFam" id="2.60.120.380:FF:000001">
    <property type="entry name" value="Calpain-1 catalytic subunit"/>
    <property type="match status" value="1"/>
</dbReference>
<dbReference type="InterPro" id="IPR002048">
    <property type="entry name" value="EF_hand_dom"/>
</dbReference>
<dbReference type="PANTHER" id="PTHR10183:SF284">
    <property type="entry name" value="CALPAIN-1 CATALYTIC SUBUNIT"/>
    <property type="match status" value="1"/>
</dbReference>
<evidence type="ECO:0000256" key="21">
    <source>
        <dbReference type="ARBA" id="ARBA00032278"/>
    </source>
</evidence>
<keyword evidence="8" id="KW-1003">Cell membrane</keyword>
<evidence type="ECO:0000313" key="28">
    <source>
        <dbReference type="Proteomes" id="UP000265100"/>
    </source>
</evidence>
<dbReference type="PROSITE" id="PS50222">
    <property type="entry name" value="EF_HAND_2"/>
    <property type="match status" value="2"/>
</dbReference>
<evidence type="ECO:0000256" key="22">
    <source>
        <dbReference type="ARBA" id="ARBA00032619"/>
    </source>
</evidence>
<keyword evidence="18" id="KW-0472">Membrane</keyword>
<evidence type="ECO:0000256" key="4">
    <source>
        <dbReference type="ARBA" id="ARBA00004496"/>
    </source>
</evidence>
<dbReference type="GO" id="GO:0005886">
    <property type="term" value="C:plasma membrane"/>
    <property type="evidence" value="ECO:0007669"/>
    <property type="project" value="UniProtKB-SubCell"/>
</dbReference>
<evidence type="ECO:0000256" key="9">
    <source>
        <dbReference type="ARBA" id="ARBA00022490"/>
    </source>
</evidence>
<keyword evidence="28" id="KW-1185">Reference proteome</keyword>
<dbReference type="Gene3D" id="1.10.238.10">
    <property type="entry name" value="EF-hand"/>
    <property type="match status" value="1"/>
</dbReference>
<feature type="active site" evidence="23 24">
    <location>
        <position position="112"/>
    </location>
</feature>
<dbReference type="Proteomes" id="UP000265100">
    <property type="component" value="Chromosome 3"/>
</dbReference>
<reference evidence="27" key="3">
    <citation type="submission" date="2025-09" db="UniProtKB">
        <authorList>
            <consortium name="Ensembl"/>
        </authorList>
    </citation>
    <scope>IDENTIFICATION</scope>
</reference>
<dbReference type="InterPro" id="IPR033883">
    <property type="entry name" value="C2_III"/>
</dbReference>
<dbReference type="EC" id="3.4.22.52" evidence="6"/>
<dbReference type="Bgee" id="ENSACLG00000014931">
    <property type="expression patterns" value="Expressed in zone of skin and 7 other cell types or tissues"/>
</dbReference>
<dbReference type="CDD" id="cd00044">
    <property type="entry name" value="CysPc"/>
    <property type="match status" value="1"/>
</dbReference>
<evidence type="ECO:0000256" key="5">
    <source>
        <dbReference type="ARBA" id="ARBA00007623"/>
    </source>
</evidence>
<evidence type="ECO:0000256" key="14">
    <source>
        <dbReference type="ARBA" id="ARBA00022801"/>
    </source>
</evidence>
<evidence type="ECO:0000259" key="25">
    <source>
        <dbReference type="PROSITE" id="PS50203"/>
    </source>
</evidence>
<comment type="similarity">
    <text evidence="5">Belongs to the peptidase C2 family.</text>
</comment>
<dbReference type="Gene3D" id="3.90.70.10">
    <property type="entry name" value="Cysteine proteinases"/>
    <property type="match status" value="1"/>
</dbReference>
<keyword evidence="10" id="KW-0597">Phosphoprotein</keyword>
<comment type="cofactor">
    <cofactor evidence="2">
        <name>Ca(2+)</name>
        <dbReference type="ChEBI" id="CHEBI:29108"/>
    </cofactor>
</comment>
<evidence type="ECO:0000256" key="6">
    <source>
        <dbReference type="ARBA" id="ARBA00012482"/>
    </source>
</evidence>
<dbReference type="STRING" id="8154.ENSACLP00000022037"/>
<protein>
    <recommendedName>
        <fullName evidence="7">Calpain-1 catalytic subunit</fullName>
        <ecNumber evidence="6">3.4.22.52</ecNumber>
    </recommendedName>
    <alternativeName>
        <fullName evidence="19">Calcium-activated neutral proteinase 1</fullName>
    </alternativeName>
    <alternativeName>
        <fullName evidence="20">Calpain mu-type</fullName>
    </alternativeName>
    <alternativeName>
        <fullName evidence="22">Calpain-1 large subunit</fullName>
    </alternativeName>
    <alternativeName>
        <fullName evidence="21">Micromolar-calpain</fullName>
    </alternativeName>
</protein>
<feature type="domain" description="Calpain catalytic" evidence="25">
    <location>
        <begin position="52"/>
        <end position="351"/>
    </location>
</feature>
<dbReference type="Gene3D" id="2.60.120.380">
    <property type="match status" value="1"/>
</dbReference>
<evidence type="ECO:0000256" key="16">
    <source>
        <dbReference type="ARBA" id="ARBA00022813"/>
    </source>
</evidence>
<sequence>MAEQPIYATGMAYKLRSQWDRDEGLGQNHNAVKFLGQDYDSLKAQCLQSGRLFEDSLFPAVASSLGFNELGPRSAKTSGMRWMRPTELCKRPEFIVDGATRTDICQGALGDCWLLAAIASLTLNDHLLHRVVPHGQGFQQGYAGIFHFQFWQFGEWVDVVIDDRLPARDGKLLFVHSKDGTEFWSALMEKAYAKLNGCYEALSGGSTCEGFEDFTGGVTEMYDLNKAPSDLFSIIRRAVERGSLLGCSIDITSANDMEAVTFKKLVKGHAYSLTGVEEVSYRGNMTKLVRIRNPWGEVEWTGAWSDDAREWDSIDPSARSRLQNRSEDGEFWMSYTDFLREFSRLEICNLTADALQNSQMKKWSSSLFQGEWRRGSTAGGCRNYPASFWLNPQFKIMLQNPDMQGNPDCSFVVALMQKDRRKKRQEGQDMETIGFALYEFKGRSGVHLKRDFFLSHASSARSETFINLREVSSRLKLPKGEYIIVPSTFEPNKDGDFVLRVFSEKPAGSEELDDEVKADIPAEVQLHESQIDPSFKNLFRQLAGADMEISVTELQTILNRIISKHKDLKTDGFSQEACRSMINLMDTDGTGKLGLTEFHVLWEKIKRYLTVFRQFDVDKSGTMSSYEMRMALESAGFKLTNHLFQLIILRYTEADMAVDFDNFVTCLVRLETMFKTFKNLDTDGDGQISLNFVQV</sequence>
<dbReference type="PANTHER" id="PTHR10183">
    <property type="entry name" value="CALPAIN"/>
    <property type="match status" value="1"/>
</dbReference>
<dbReference type="GO" id="GO:0006508">
    <property type="term" value="P:proteolysis"/>
    <property type="evidence" value="ECO:0007669"/>
    <property type="project" value="UniProtKB-KW"/>
</dbReference>
<dbReference type="Pfam" id="PF13833">
    <property type="entry name" value="EF-hand_8"/>
    <property type="match status" value="1"/>
</dbReference>
<dbReference type="OMA" id="NSKEWNG"/>
<evidence type="ECO:0000313" key="27">
    <source>
        <dbReference type="Ensembl" id="ENSACLP00000022037.2"/>
    </source>
</evidence>
<dbReference type="PROSITE" id="PS00018">
    <property type="entry name" value="EF_HAND_1"/>
    <property type="match status" value="1"/>
</dbReference>
<dbReference type="Pfam" id="PF13202">
    <property type="entry name" value="EF-hand_5"/>
    <property type="match status" value="1"/>
</dbReference>
<dbReference type="Pfam" id="PF01067">
    <property type="entry name" value="Calpain_III"/>
    <property type="match status" value="1"/>
</dbReference>
<keyword evidence="17" id="KW-0106">Calcium</keyword>
<organism evidence="27 28">
    <name type="scientific">Astatotilapia calliptera</name>
    <name type="common">Eastern happy</name>
    <name type="synonym">Chromis callipterus</name>
    <dbReference type="NCBI Taxonomy" id="8154"/>
    <lineage>
        <taxon>Eukaryota</taxon>
        <taxon>Metazoa</taxon>
        <taxon>Chordata</taxon>
        <taxon>Craniata</taxon>
        <taxon>Vertebrata</taxon>
        <taxon>Euteleostomi</taxon>
        <taxon>Actinopterygii</taxon>
        <taxon>Neopterygii</taxon>
        <taxon>Teleostei</taxon>
        <taxon>Neoteleostei</taxon>
        <taxon>Acanthomorphata</taxon>
        <taxon>Ovalentaria</taxon>
        <taxon>Cichlomorphae</taxon>
        <taxon>Cichliformes</taxon>
        <taxon>Cichlidae</taxon>
        <taxon>African cichlids</taxon>
        <taxon>Pseudocrenilabrinae</taxon>
        <taxon>Haplochromini</taxon>
        <taxon>Astatotilapia</taxon>
    </lineage>
</organism>
<reference evidence="27" key="2">
    <citation type="submission" date="2025-08" db="UniProtKB">
        <authorList>
            <consortium name="Ensembl"/>
        </authorList>
    </citation>
    <scope>IDENTIFICATION</scope>
</reference>
<evidence type="ECO:0000256" key="12">
    <source>
        <dbReference type="ARBA" id="ARBA00022723"/>
    </source>
</evidence>
<dbReference type="SMART" id="SM00720">
    <property type="entry name" value="calpain_III"/>
    <property type="match status" value="1"/>
</dbReference>
<accession>A0A3P8PYB8</accession>
<evidence type="ECO:0000256" key="23">
    <source>
        <dbReference type="PIRSR" id="PIRSR622684-1"/>
    </source>
</evidence>
<dbReference type="GO" id="GO:0005509">
    <property type="term" value="F:calcium ion binding"/>
    <property type="evidence" value="ECO:0007669"/>
    <property type="project" value="InterPro"/>
</dbReference>
<dbReference type="AlphaFoldDB" id="A0A3P8PYB8"/>
<dbReference type="Pfam" id="PF00648">
    <property type="entry name" value="Peptidase_C2"/>
    <property type="match status" value="1"/>
</dbReference>
<dbReference type="FunFam" id="3.90.70.10:FF:000001">
    <property type="entry name" value="Calpain-1 catalytic subunit"/>
    <property type="match status" value="1"/>
</dbReference>
<dbReference type="Ensembl" id="ENSACLT00000022550.2">
    <property type="protein sequence ID" value="ENSACLP00000022037.2"/>
    <property type="gene ID" value="ENSACLG00000014931.2"/>
</dbReference>
<dbReference type="GO" id="GO:0005737">
    <property type="term" value="C:cytoplasm"/>
    <property type="evidence" value="ECO:0007669"/>
    <property type="project" value="UniProtKB-SubCell"/>
</dbReference>
<dbReference type="SMART" id="SM00054">
    <property type="entry name" value="EFh"/>
    <property type="match status" value="3"/>
</dbReference>
<evidence type="ECO:0000256" key="24">
    <source>
        <dbReference type="PROSITE-ProRule" id="PRU00239"/>
    </source>
</evidence>
<evidence type="ECO:0000256" key="20">
    <source>
        <dbReference type="ARBA" id="ARBA00031878"/>
    </source>
</evidence>
<comment type="subcellular location">
    <subcellularLocation>
        <location evidence="3">Cell membrane</location>
    </subcellularLocation>
    <subcellularLocation>
        <location evidence="4">Cytoplasm</location>
    </subcellularLocation>
</comment>
<dbReference type="SMART" id="SM00230">
    <property type="entry name" value="CysPc"/>
    <property type="match status" value="1"/>
</dbReference>
<feature type="domain" description="EF-hand" evidence="26">
    <location>
        <begin position="603"/>
        <end position="638"/>
    </location>
</feature>
<evidence type="ECO:0000256" key="17">
    <source>
        <dbReference type="ARBA" id="ARBA00022837"/>
    </source>
</evidence>
<keyword evidence="9" id="KW-0963">Cytoplasm</keyword>
<evidence type="ECO:0000256" key="7">
    <source>
        <dbReference type="ARBA" id="ARBA00020246"/>
    </source>
</evidence>
<dbReference type="PROSITE" id="PS50203">
    <property type="entry name" value="CALPAIN_CAT"/>
    <property type="match status" value="1"/>
</dbReference>
<dbReference type="SUPFAM" id="SSF54001">
    <property type="entry name" value="Cysteine proteinases"/>
    <property type="match status" value="1"/>
</dbReference>
<evidence type="ECO:0000256" key="1">
    <source>
        <dbReference type="ARBA" id="ARBA00001208"/>
    </source>
</evidence>
<evidence type="ECO:0000256" key="13">
    <source>
        <dbReference type="ARBA" id="ARBA00022737"/>
    </source>
</evidence>